<organism evidence="1">
    <name type="scientific">bioreactor metagenome</name>
    <dbReference type="NCBI Taxonomy" id="1076179"/>
    <lineage>
        <taxon>unclassified sequences</taxon>
        <taxon>metagenomes</taxon>
        <taxon>ecological metagenomes</taxon>
    </lineage>
</organism>
<proteinExistence type="predicted"/>
<gene>
    <name evidence="1" type="ORF">SDC9_97310</name>
</gene>
<protein>
    <recommendedName>
        <fullName evidence="2">DUF4358 domain-containing protein</fullName>
    </recommendedName>
</protein>
<evidence type="ECO:0008006" key="2">
    <source>
        <dbReference type="Google" id="ProtNLM"/>
    </source>
</evidence>
<dbReference type="PROSITE" id="PS51257">
    <property type="entry name" value="PROKAR_LIPOPROTEIN"/>
    <property type="match status" value="1"/>
</dbReference>
<dbReference type="EMBL" id="VSSQ01013025">
    <property type="protein sequence ID" value="MPM50568.1"/>
    <property type="molecule type" value="Genomic_DNA"/>
</dbReference>
<evidence type="ECO:0000313" key="1">
    <source>
        <dbReference type="EMBL" id="MPM50568.1"/>
    </source>
</evidence>
<comment type="caution">
    <text evidence="1">The sequence shown here is derived from an EMBL/GenBank/DDBJ whole genome shotgun (WGS) entry which is preliminary data.</text>
</comment>
<reference evidence="1" key="1">
    <citation type="submission" date="2019-08" db="EMBL/GenBank/DDBJ databases">
        <authorList>
            <person name="Kucharzyk K."/>
            <person name="Murdoch R.W."/>
            <person name="Higgins S."/>
            <person name="Loffler F."/>
        </authorList>
    </citation>
    <scope>NUCLEOTIDE SEQUENCE</scope>
</reference>
<dbReference type="AlphaFoldDB" id="A0A645ACZ1"/>
<accession>A0A645ACZ1</accession>
<name>A0A645ACZ1_9ZZZZ</name>
<sequence>MIIKQAKASKICTSLLITSILMCFLFSCAPDNTAAVSLYDLQKTMLAADSLLPEMSSVNGSAEDASEMFTYLSNMPYNKVENYFLAYSSEGKADEIAVITVKNSADIEEAKKSLDEHVKNRIKLYEQYDPTQLERVNKALIFTSGKFAVLIISDNAAAVRNSFKEFISKAI</sequence>
<dbReference type="InterPro" id="IPR025648">
    <property type="entry name" value="DUF4358"/>
</dbReference>
<dbReference type="Pfam" id="PF14270">
    <property type="entry name" value="DUF4358"/>
    <property type="match status" value="1"/>
</dbReference>